<dbReference type="EMBL" id="AJWJ01000122">
    <property type="protein sequence ID" value="KAF2074938.1"/>
    <property type="molecule type" value="Genomic_DNA"/>
</dbReference>
<dbReference type="InterPro" id="IPR000648">
    <property type="entry name" value="Oxysterol-bd"/>
</dbReference>
<name>A0A8J4V0W2_9MYCE</name>
<protein>
    <recommendedName>
        <fullName evidence="6">Oxysterol binding family protein</fullName>
    </recommendedName>
</protein>
<dbReference type="InterPro" id="IPR037239">
    <property type="entry name" value="OSBP_sf"/>
</dbReference>
<dbReference type="PROSITE" id="PS01013">
    <property type="entry name" value="OSBP"/>
    <property type="match status" value="1"/>
</dbReference>
<dbReference type="SUPFAM" id="SSF144000">
    <property type="entry name" value="Oxysterol-binding protein-like"/>
    <property type="match status" value="1"/>
</dbReference>
<dbReference type="PANTHER" id="PTHR10972">
    <property type="entry name" value="OXYSTEROL-BINDING PROTEIN-RELATED"/>
    <property type="match status" value="1"/>
</dbReference>
<dbReference type="Proteomes" id="UP000695562">
    <property type="component" value="Unassembled WGS sequence"/>
</dbReference>
<reference evidence="4" key="1">
    <citation type="submission" date="2020-01" db="EMBL/GenBank/DDBJ databases">
        <title>Development of genomics and gene disruption for Polysphondylium violaceum indicates a role for the polyketide synthase stlB in stalk morphogenesis.</title>
        <authorList>
            <person name="Narita B."/>
            <person name="Kawabe Y."/>
            <person name="Kin K."/>
            <person name="Saito T."/>
            <person name="Gibbs R."/>
            <person name="Kuspa A."/>
            <person name="Muzny D."/>
            <person name="Queller D."/>
            <person name="Richards S."/>
            <person name="Strassman J."/>
            <person name="Sucgang R."/>
            <person name="Worley K."/>
            <person name="Schaap P."/>
        </authorList>
    </citation>
    <scope>NUCLEOTIDE SEQUENCE</scope>
    <source>
        <strain evidence="4">QSvi11</strain>
    </source>
</reference>
<comment type="caution">
    <text evidence="4">The sequence shown here is derived from an EMBL/GenBank/DDBJ whole genome shotgun (WGS) entry which is preliminary data.</text>
</comment>
<evidence type="ECO:0008006" key="6">
    <source>
        <dbReference type="Google" id="ProtNLM"/>
    </source>
</evidence>
<evidence type="ECO:0000256" key="2">
    <source>
        <dbReference type="RuleBase" id="RU003844"/>
    </source>
</evidence>
<dbReference type="PANTHER" id="PTHR10972:SF78">
    <property type="entry name" value="OXYSTEROL-BINDING PROTEIN 1-RELATED"/>
    <property type="match status" value="1"/>
</dbReference>
<dbReference type="Pfam" id="PF01237">
    <property type="entry name" value="Oxysterol_BP"/>
    <property type="match status" value="1"/>
</dbReference>
<gene>
    <name evidence="4" type="ORF">CYY_003771</name>
</gene>
<evidence type="ECO:0000256" key="3">
    <source>
        <dbReference type="SAM" id="MobiDB-lite"/>
    </source>
</evidence>
<dbReference type="OrthoDB" id="14833at2759"/>
<proteinExistence type="inferred from homology"/>
<accession>A0A8J4V0W2</accession>
<feature type="compositionally biased region" description="Basic and acidic residues" evidence="3">
    <location>
        <begin position="12"/>
        <end position="26"/>
    </location>
</feature>
<organism evidence="4 5">
    <name type="scientific">Polysphondylium violaceum</name>
    <dbReference type="NCBI Taxonomy" id="133409"/>
    <lineage>
        <taxon>Eukaryota</taxon>
        <taxon>Amoebozoa</taxon>
        <taxon>Evosea</taxon>
        <taxon>Eumycetozoa</taxon>
        <taxon>Dictyostelia</taxon>
        <taxon>Dictyosteliales</taxon>
        <taxon>Dictyosteliaceae</taxon>
        <taxon>Polysphondylium</taxon>
    </lineage>
</organism>
<dbReference type="Gene3D" id="2.40.160.120">
    <property type="match status" value="1"/>
</dbReference>
<dbReference type="AlphaFoldDB" id="A0A8J4V0W2"/>
<dbReference type="GO" id="GO:0016020">
    <property type="term" value="C:membrane"/>
    <property type="evidence" value="ECO:0007669"/>
    <property type="project" value="TreeGrafter"/>
</dbReference>
<dbReference type="Gene3D" id="3.30.70.3490">
    <property type="match status" value="1"/>
</dbReference>
<feature type="region of interest" description="Disordered" evidence="3">
    <location>
        <begin position="1"/>
        <end position="36"/>
    </location>
</feature>
<evidence type="ECO:0000313" key="5">
    <source>
        <dbReference type="Proteomes" id="UP000695562"/>
    </source>
</evidence>
<dbReference type="Gene3D" id="1.10.287.2720">
    <property type="match status" value="1"/>
</dbReference>
<comment type="similarity">
    <text evidence="1 2">Belongs to the OSBP family.</text>
</comment>
<dbReference type="FunFam" id="2.40.160.120:FF:000011">
    <property type="entry name" value="Oxysterol-binding protein-related protein 4C"/>
    <property type="match status" value="1"/>
</dbReference>
<evidence type="ECO:0000256" key="1">
    <source>
        <dbReference type="ARBA" id="ARBA00008842"/>
    </source>
</evidence>
<sequence length="402" mass="45730">MGKTKKLQQLDLEEKSMVDEAQKKNGYDPTPSATTVDSNTENVVYLSQSEINEIDDADNGSTFSRLSTIGRLIKKLSFGADLTNTPIPGSFILPKSALSYFAENYSTHFNVLLSANGIDDDLERFLQVLRYFTTTSREIEDTTRKPLNPVLGETYQAKVEFKQDDQHQDTNNYFFSEQISHHPPISCSCVYNKEKGVRVTYFHPVKSQFMGTYVKLTFEGESIIHLDKHDEVITSSIPYMAIRVFRGFSEYCGKAIITSNKHDYRIKINYNAKPLLGGSYNSIDGTVYKGKEKLYKIKGQWSGDMKITNIKTNESKPFFSRPKEINSLVLPQELPSTHSTVVWKGVIEAGDSGVSRNITVEKTKVEEAQRKLAAERKQKGEHWKPIHFTKVDDVWVLNEFKD</sequence>
<dbReference type="GO" id="GO:0032934">
    <property type="term" value="F:sterol binding"/>
    <property type="evidence" value="ECO:0007669"/>
    <property type="project" value="TreeGrafter"/>
</dbReference>
<keyword evidence="5" id="KW-1185">Reference proteome</keyword>
<evidence type="ECO:0000313" key="4">
    <source>
        <dbReference type="EMBL" id="KAF2074938.1"/>
    </source>
</evidence>
<dbReference type="GO" id="GO:0005829">
    <property type="term" value="C:cytosol"/>
    <property type="evidence" value="ECO:0007669"/>
    <property type="project" value="TreeGrafter"/>
</dbReference>
<dbReference type="InterPro" id="IPR018494">
    <property type="entry name" value="Oxysterol-bd_CS"/>
</dbReference>